<keyword evidence="1" id="KW-1133">Transmembrane helix</keyword>
<proteinExistence type="predicted"/>
<keyword evidence="1" id="KW-0472">Membrane</keyword>
<sequence length="362" mass="41652">MILKTIHFLPMGSLTQREEAYWCGFVLIIVNFLIVVGLHLFSIKKALISQLSPTSICLKFVGIGICLAISAYLTMYQLAWSAMHLGQLPLTYENRQLYPSLITLPIMSYTFWPISIVLLVFMVCSKNRALMTIFLFLTYEAAAGSILYGIKLSRDMYRGNRTFYDPEVIFNFSMILLGVINACIYTSAAMANYQRNHKTNLNNPSSTKLYGFTPSSIMNNYWLQFIERSRADQSSSSIHNDDPRKFPPFSPFQSEIPSLLRATSTSRRLRRPLSYHAVSALRAHPNPNVHRPSQRIHQFDLQPLSNGRFMKNESPDSAYYSRPSSMILHDLLRLKSLIINKWINYKKKKKNKIAIWSRSMSF</sequence>
<organism evidence="2 3">
    <name type="scientific">Acrobeloides nanus</name>
    <dbReference type="NCBI Taxonomy" id="290746"/>
    <lineage>
        <taxon>Eukaryota</taxon>
        <taxon>Metazoa</taxon>
        <taxon>Ecdysozoa</taxon>
        <taxon>Nematoda</taxon>
        <taxon>Chromadorea</taxon>
        <taxon>Rhabditida</taxon>
        <taxon>Tylenchina</taxon>
        <taxon>Cephalobomorpha</taxon>
        <taxon>Cephaloboidea</taxon>
        <taxon>Cephalobidae</taxon>
        <taxon>Acrobeloides</taxon>
    </lineage>
</organism>
<dbReference type="AlphaFoldDB" id="A0A914BWX5"/>
<keyword evidence="1" id="KW-0812">Transmembrane</keyword>
<reference evidence="3" key="1">
    <citation type="submission" date="2022-11" db="UniProtKB">
        <authorList>
            <consortium name="WormBaseParasite"/>
        </authorList>
    </citation>
    <scope>IDENTIFICATION</scope>
</reference>
<evidence type="ECO:0000256" key="1">
    <source>
        <dbReference type="SAM" id="Phobius"/>
    </source>
</evidence>
<feature type="transmembrane region" description="Helical" evidence="1">
    <location>
        <begin position="168"/>
        <end position="188"/>
    </location>
</feature>
<evidence type="ECO:0000313" key="3">
    <source>
        <dbReference type="WBParaSite" id="ACRNAN_Path_1175.g4545.t2"/>
    </source>
</evidence>
<accession>A0A914BWX5</accession>
<evidence type="ECO:0000313" key="2">
    <source>
        <dbReference type="Proteomes" id="UP000887540"/>
    </source>
</evidence>
<feature type="transmembrane region" description="Helical" evidence="1">
    <location>
        <begin position="129"/>
        <end position="148"/>
    </location>
</feature>
<keyword evidence="2" id="KW-1185">Reference proteome</keyword>
<dbReference type="Proteomes" id="UP000887540">
    <property type="component" value="Unplaced"/>
</dbReference>
<dbReference type="WBParaSite" id="ACRNAN_Path_1175.g4545.t2">
    <property type="protein sequence ID" value="ACRNAN_Path_1175.g4545.t2"/>
    <property type="gene ID" value="ACRNAN_Path_1175.g4545"/>
</dbReference>
<name>A0A914BWX5_9BILA</name>
<feature type="transmembrane region" description="Helical" evidence="1">
    <location>
        <begin position="20"/>
        <end position="43"/>
    </location>
</feature>
<protein>
    <submittedName>
        <fullName evidence="3">Uncharacterized protein</fullName>
    </submittedName>
</protein>
<feature type="transmembrane region" description="Helical" evidence="1">
    <location>
        <begin position="98"/>
        <end position="122"/>
    </location>
</feature>
<feature type="transmembrane region" description="Helical" evidence="1">
    <location>
        <begin position="55"/>
        <end position="78"/>
    </location>
</feature>